<accession>A0A413RN84</accession>
<organism evidence="2 3">
    <name type="scientific">Cellulomonas rhizosphaerae</name>
    <dbReference type="NCBI Taxonomy" id="2293719"/>
    <lineage>
        <taxon>Bacteria</taxon>
        <taxon>Bacillati</taxon>
        <taxon>Actinomycetota</taxon>
        <taxon>Actinomycetes</taxon>
        <taxon>Micrococcales</taxon>
        <taxon>Cellulomonadaceae</taxon>
        <taxon>Cellulomonas</taxon>
    </lineage>
</organism>
<feature type="transmembrane region" description="Helical" evidence="1">
    <location>
        <begin position="99"/>
        <end position="119"/>
    </location>
</feature>
<keyword evidence="3" id="KW-1185">Reference proteome</keyword>
<keyword evidence="1" id="KW-0812">Transmembrane</keyword>
<evidence type="ECO:0000313" key="2">
    <source>
        <dbReference type="EMBL" id="RHA43162.1"/>
    </source>
</evidence>
<protein>
    <submittedName>
        <fullName evidence="2">Uncharacterized protein</fullName>
    </submittedName>
</protein>
<dbReference type="Proteomes" id="UP000283374">
    <property type="component" value="Unassembled WGS sequence"/>
</dbReference>
<name>A0A413RN84_9CELL</name>
<dbReference type="EMBL" id="QWKP01000160">
    <property type="protein sequence ID" value="RHA43162.1"/>
    <property type="molecule type" value="Genomic_DNA"/>
</dbReference>
<gene>
    <name evidence="2" type="ORF">D1825_06200</name>
</gene>
<dbReference type="RefSeq" id="WP_118766574.1">
    <property type="nucleotide sequence ID" value="NZ_QWKP01000160.1"/>
</dbReference>
<feature type="transmembrane region" description="Helical" evidence="1">
    <location>
        <begin position="32"/>
        <end position="48"/>
    </location>
</feature>
<reference evidence="2 3" key="1">
    <citation type="submission" date="2018-08" db="EMBL/GenBank/DDBJ databases">
        <title>Cellulomonas rhizosphaerae sp. nov., a novel actinomycete isolated from soil.</title>
        <authorList>
            <person name="Tian Y."/>
        </authorList>
    </citation>
    <scope>NUCLEOTIDE SEQUENCE [LARGE SCALE GENOMIC DNA]</scope>
    <source>
        <strain evidence="2 3">NEAU-TCZ24</strain>
    </source>
</reference>
<proteinExistence type="predicted"/>
<keyword evidence="1" id="KW-1133">Transmembrane helix</keyword>
<dbReference type="AlphaFoldDB" id="A0A413RN84"/>
<feature type="transmembrane region" description="Helical" evidence="1">
    <location>
        <begin position="55"/>
        <end position="72"/>
    </location>
</feature>
<sequence length="131" mass="13611">MVARRNSILAFVGWALAGAVGALGLLTLVLPGLLAAVVVGTVPLVLFFRLREPYAASGVIAGGSLPLFYVAWLNRQGPGEYCHALSGGGQECTDMWSPWPWAALGVVLIGAGVAVYVVARTHGWGAQAVPR</sequence>
<evidence type="ECO:0000256" key="1">
    <source>
        <dbReference type="SAM" id="Phobius"/>
    </source>
</evidence>
<keyword evidence="1" id="KW-0472">Membrane</keyword>
<evidence type="ECO:0000313" key="3">
    <source>
        <dbReference type="Proteomes" id="UP000283374"/>
    </source>
</evidence>
<comment type="caution">
    <text evidence="2">The sequence shown here is derived from an EMBL/GenBank/DDBJ whole genome shotgun (WGS) entry which is preliminary data.</text>
</comment>
<dbReference type="OrthoDB" id="4227382at2"/>